<accession>I5AUS2</accession>
<comment type="similarity">
    <text evidence="1">Belongs to the asp23 family.</text>
</comment>
<dbReference type="Pfam" id="PF03780">
    <property type="entry name" value="Asp23"/>
    <property type="match status" value="1"/>
</dbReference>
<evidence type="ECO:0008006" key="4">
    <source>
        <dbReference type="Google" id="ProtNLM"/>
    </source>
</evidence>
<proteinExistence type="inferred from homology"/>
<gene>
    <name evidence="2" type="ORF">EubceDRAFT1_1768</name>
</gene>
<name>I5AUS2_EUBC6</name>
<dbReference type="HOGENOM" id="CLU_113198_4_3_9"/>
<dbReference type="STRING" id="633697.EubceDRAFT1_1768"/>
<reference evidence="2 3" key="2">
    <citation type="submission" date="2012-02" db="EMBL/GenBank/DDBJ databases">
        <title>Improved High-Quality Draft sequence of Eubacterium cellulosolvens 6.</title>
        <authorList>
            <consortium name="US DOE Joint Genome Institute"/>
            <person name="Lucas S."/>
            <person name="Han J."/>
            <person name="Lapidus A."/>
            <person name="Cheng J.-F."/>
            <person name="Goodwin L."/>
            <person name="Pitluck S."/>
            <person name="Peters L."/>
            <person name="Mikhailova N."/>
            <person name="Gu W."/>
            <person name="Detter J.C."/>
            <person name="Han C."/>
            <person name="Tapia R."/>
            <person name="Land M."/>
            <person name="Hauser L."/>
            <person name="Kyrpides N."/>
            <person name="Ivanova N."/>
            <person name="Pagani I."/>
            <person name="Johnson E."/>
            <person name="Mukhopadhyay B."/>
            <person name="Anderson I."/>
            <person name="Woyke T."/>
        </authorList>
    </citation>
    <scope>NUCLEOTIDE SEQUENCE [LARGE SCALE GENOMIC DNA]</scope>
    <source>
        <strain evidence="2 3">6</strain>
    </source>
</reference>
<dbReference type="Proteomes" id="UP000005753">
    <property type="component" value="Chromosome"/>
</dbReference>
<protein>
    <recommendedName>
        <fullName evidence="4">Asp23/Gls24 family envelope stress response protein</fullName>
    </recommendedName>
</protein>
<dbReference type="OrthoDB" id="9793465at2"/>
<evidence type="ECO:0000256" key="1">
    <source>
        <dbReference type="ARBA" id="ARBA00005721"/>
    </source>
</evidence>
<dbReference type="PANTHER" id="PTHR34297:SF2">
    <property type="entry name" value="ASP23_GLS24 FAMILY ENVELOPE STRESS RESPONSE PROTEIN"/>
    <property type="match status" value="1"/>
</dbReference>
<reference evidence="2 3" key="1">
    <citation type="submission" date="2010-08" db="EMBL/GenBank/DDBJ databases">
        <authorList>
            <consortium name="US DOE Joint Genome Institute (JGI-PGF)"/>
            <person name="Lucas S."/>
            <person name="Copeland A."/>
            <person name="Lapidus A."/>
            <person name="Cheng J.-F."/>
            <person name="Bruce D."/>
            <person name="Goodwin L."/>
            <person name="Pitluck S."/>
            <person name="Land M.L."/>
            <person name="Hauser L."/>
            <person name="Chang Y.-J."/>
            <person name="Anderson I.J."/>
            <person name="Johnson E."/>
            <person name="Mulhopadhyay B."/>
            <person name="Kyrpides N."/>
            <person name="Woyke T.J."/>
        </authorList>
    </citation>
    <scope>NUCLEOTIDE SEQUENCE [LARGE SCALE GENOMIC DNA]</scope>
    <source>
        <strain evidence="2 3">6</strain>
    </source>
</reference>
<dbReference type="InterPro" id="IPR005531">
    <property type="entry name" value="Asp23"/>
</dbReference>
<sequence length="128" mass="13561">MAQKNQYNAYTIYDDHTTGTVQIADEVAATIVALAATEVEGVASLGGNITHEKAARAGARALAKGVKAEITEGVISVRLIIIMKYGYNIPETTIKVQEKVKSALETMIGLEVAEVNVSVADVALDNDK</sequence>
<dbReference type="PANTHER" id="PTHR34297">
    <property type="entry name" value="HYPOTHETICAL CYTOSOLIC PROTEIN-RELATED"/>
    <property type="match status" value="1"/>
</dbReference>
<dbReference type="EMBL" id="CM001487">
    <property type="protein sequence ID" value="EIM57545.1"/>
    <property type="molecule type" value="Genomic_DNA"/>
</dbReference>
<keyword evidence="3" id="KW-1185">Reference proteome</keyword>
<dbReference type="eggNOG" id="COG1302">
    <property type="taxonomic scope" value="Bacteria"/>
</dbReference>
<evidence type="ECO:0000313" key="3">
    <source>
        <dbReference type="Proteomes" id="UP000005753"/>
    </source>
</evidence>
<dbReference type="AlphaFoldDB" id="I5AUS2"/>
<organism evidence="2 3">
    <name type="scientific">Eubacterium cellulosolvens (strain ATCC 43171 / JCM 9499 / 6)</name>
    <name type="common">Cillobacterium cellulosolvens</name>
    <dbReference type="NCBI Taxonomy" id="633697"/>
    <lineage>
        <taxon>Bacteria</taxon>
        <taxon>Bacillati</taxon>
        <taxon>Bacillota</taxon>
        <taxon>Clostridia</taxon>
        <taxon>Eubacteriales</taxon>
        <taxon>Eubacteriaceae</taxon>
        <taxon>Eubacterium</taxon>
    </lineage>
</organism>
<evidence type="ECO:0000313" key="2">
    <source>
        <dbReference type="EMBL" id="EIM57545.1"/>
    </source>
</evidence>